<reference evidence="1 2" key="1">
    <citation type="journal article" date="2022" name="Environ. Microbiol. Rep.">
        <title>Eco-phylogenetic analyses reveal divergent evolution of vitamin B12 metabolism in the marine bacterial family 'Psychromonadaceae'.</title>
        <authorList>
            <person name="Jin X."/>
            <person name="Yang Y."/>
            <person name="Cao H."/>
            <person name="Gao B."/>
            <person name="Zhao Z."/>
        </authorList>
    </citation>
    <scope>NUCLEOTIDE SEQUENCE [LARGE SCALE GENOMIC DNA]</scope>
    <source>
        <strain evidence="1 2">MKS20</strain>
    </source>
</reference>
<comment type="caution">
    <text evidence="1">The sequence shown here is derived from an EMBL/GenBank/DDBJ whole genome shotgun (WGS) entry which is preliminary data.</text>
</comment>
<organism evidence="1 2">
    <name type="scientific">Motilimonas cestriensis</name>
    <dbReference type="NCBI Taxonomy" id="2742685"/>
    <lineage>
        <taxon>Bacteria</taxon>
        <taxon>Pseudomonadati</taxon>
        <taxon>Pseudomonadota</taxon>
        <taxon>Gammaproteobacteria</taxon>
        <taxon>Alteromonadales</taxon>
        <taxon>Alteromonadales genera incertae sedis</taxon>
        <taxon>Motilimonas</taxon>
    </lineage>
</organism>
<dbReference type="Pfam" id="PF13589">
    <property type="entry name" value="HATPase_c_3"/>
    <property type="match status" value="1"/>
</dbReference>
<protein>
    <submittedName>
        <fullName evidence="1">ATP-binding protein</fullName>
    </submittedName>
</protein>
<dbReference type="SUPFAM" id="SSF55874">
    <property type="entry name" value="ATPase domain of HSP90 chaperone/DNA topoisomerase II/histidine kinase"/>
    <property type="match status" value="1"/>
</dbReference>
<proteinExistence type="predicted"/>
<keyword evidence="1" id="KW-0067">ATP-binding</keyword>
<dbReference type="EMBL" id="JAIMJA010000007">
    <property type="protein sequence ID" value="MCE2594922.1"/>
    <property type="molecule type" value="Genomic_DNA"/>
</dbReference>
<evidence type="ECO:0000313" key="1">
    <source>
        <dbReference type="EMBL" id="MCE2594922.1"/>
    </source>
</evidence>
<dbReference type="GO" id="GO:0005524">
    <property type="term" value="F:ATP binding"/>
    <property type="evidence" value="ECO:0007669"/>
    <property type="project" value="UniProtKB-KW"/>
</dbReference>
<dbReference type="RefSeq" id="WP_233052432.1">
    <property type="nucleotide sequence ID" value="NZ_JAIMJA010000007.1"/>
</dbReference>
<sequence>MSFEPREINAARLCVGLANIGYKSYAAIEDIIDNSVAAGAGEIRVIIDVHENKTLTEKGSISRVRIIDNGRGMDNDLIRKALDIGSVVDYEENSLSKYGMGLKSAGLSLGDRIKVFSVKNGVFSDCLTLDMETIRDNEEYGVLVTAVSDGQKQLLIDCDYGTVIDISEINNYDTVNTLKKRLLDRLGVIYFEYLNGSTQEPLSISLQIKDKKFVVAPKDIMFKTQSLDRFIESDYDCKTPCKLLSDEALSLPNAPKDVAPIKLNLTVFPQQKMHTYAGFKKEERELIKEYNVSLPNSGFFIYRNNRLIRWGDNLGIVDRDLRTLRGRIDISTEHDELLNVDVSKQNLELPDEFLDALSLKCRIPKEYANKAFKLCSSKFEGAENNEGASASDSVIDIEEEDPNTYIEQDDPAETKRRTDEIIKTNGSIQVDTNTPCDDNNDIRIKKIVYRDFLSVPNLWESRLDPDYGTIVQINKSHPFYQLVLKSLNAIDPKRQAIECFIYCLAVGELKTKQNLTTVEYDDTKRVMDRYNQIVSWNLQNWTAHNQDLFD</sequence>
<accession>A0ABS8W7E5</accession>
<gene>
    <name evidence="1" type="ORF">K6Y31_08850</name>
</gene>
<dbReference type="Proteomes" id="UP001201273">
    <property type="component" value="Unassembled WGS sequence"/>
</dbReference>
<name>A0ABS8W7E5_9GAMM</name>
<keyword evidence="1" id="KW-0547">Nucleotide-binding</keyword>
<dbReference type="InterPro" id="IPR036890">
    <property type="entry name" value="HATPase_C_sf"/>
</dbReference>
<keyword evidence="2" id="KW-1185">Reference proteome</keyword>
<dbReference type="Gene3D" id="3.30.565.10">
    <property type="entry name" value="Histidine kinase-like ATPase, C-terminal domain"/>
    <property type="match status" value="1"/>
</dbReference>
<evidence type="ECO:0000313" key="2">
    <source>
        <dbReference type="Proteomes" id="UP001201273"/>
    </source>
</evidence>